<reference key="2">
    <citation type="submission" date="2011-05" db="EMBL/GenBank/DDBJ databases">
        <title>Complete genome sequence of the aerobic marine methanotroph Methylomonas methanica MC09.</title>
        <authorList>
            <person name="Boden R."/>
            <person name="Cunliffe M."/>
            <person name="Scanlan J."/>
            <person name="Moussard H."/>
            <person name="Kits K.D."/>
            <person name="Klotz M."/>
            <person name="Jetten M."/>
            <person name="Vuilleumier S."/>
            <person name="Han J."/>
            <person name="Peters L."/>
            <person name="Mikhailova N."/>
            <person name="Teshima H."/>
            <person name="Tapia R."/>
            <person name="Kyrpides N."/>
            <person name="Ivanova N."/>
            <person name="Pagani I."/>
            <person name="Cheng J.-F."/>
            <person name="Goodwin L."/>
            <person name="Han C."/>
            <person name="Hauser L."/>
            <person name="Land M."/>
            <person name="Lapidus A."/>
            <person name="Lucas S."/>
            <person name="Pitluck S."/>
            <person name="Woyke T."/>
            <person name="Stein L.Y."/>
            <person name="Murrell C."/>
        </authorList>
    </citation>
    <scope>NUCLEOTIDE SEQUENCE</scope>
    <source>
        <strain>MC09</strain>
    </source>
</reference>
<dbReference type="OrthoDB" id="9798250at2"/>
<evidence type="ECO:0000313" key="2">
    <source>
        <dbReference type="Proteomes" id="UP000008888"/>
    </source>
</evidence>
<gene>
    <name evidence="1" type="ordered locus">Metme_3570</name>
</gene>
<reference evidence="1 2" key="1">
    <citation type="journal article" date="2011" name="J. Bacteriol.">
        <title>Complete Genome Sequence of the Aerobic Marine Methanotroph Methylomonas methanica MC09.</title>
        <authorList>
            <person name="Boden R."/>
            <person name="Cunliffe M."/>
            <person name="Scanlan J."/>
            <person name="Moussard H."/>
            <person name="Kits K.D."/>
            <person name="Klotz M.G."/>
            <person name="Jetten M.S."/>
            <person name="Vuilleumier S."/>
            <person name="Han J."/>
            <person name="Peters L."/>
            <person name="Mikhailova N."/>
            <person name="Teshima H."/>
            <person name="Tapia R."/>
            <person name="Kyrpides N."/>
            <person name="Ivanova N."/>
            <person name="Pagani I."/>
            <person name="Cheng J.F."/>
            <person name="Goodwin L."/>
            <person name="Han C."/>
            <person name="Hauser L."/>
            <person name="Land M.L."/>
            <person name="Lapidus A."/>
            <person name="Lucas S."/>
            <person name="Pitluck S."/>
            <person name="Woyke T."/>
            <person name="Stein L."/>
            <person name="Murrell J.C."/>
        </authorList>
    </citation>
    <scope>NUCLEOTIDE SEQUENCE [LARGE SCALE GENOMIC DNA]</scope>
    <source>
        <strain evidence="1 2">MC09</strain>
    </source>
</reference>
<proteinExistence type="predicted"/>
<dbReference type="STRING" id="857087.Metme_3570"/>
<dbReference type="Gene3D" id="3.90.550.10">
    <property type="entry name" value="Spore Coat Polysaccharide Biosynthesis Protein SpsA, Chain A"/>
    <property type="match status" value="1"/>
</dbReference>
<dbReference type="PANTHER" id="PTHR36529:SF1">
    <property type="entry name" value="GLYCOSYLTRANSFERASE"/>
    <property type="match status" value="1"/>
</dbReference>
<dbReference type="KEGG" id="mmt:Metme_3570"/>
<dbReference type="eggNOG" id="COG3222">
    <property type="taxonomic scope" value="Bacteria"/>
</dbReference>
<evidence type="ECO:0008006" key="3">
    <source>
        <dbReference type="Google" id="ProtNLM"/>
    </source>
</evidence>
<dbReference type="HOGENOM" id="CLU_075662_2_0_6"/>
<dbReference type="Proteomes" id="UP000008888">
    <property type="component" value="Chromosome"/>
</dbReference>
<dbReference type="Pfam" id="PF09837">
    <property type="entry name" value="DUF2064"/>
    <property type="match status" value="1"/>
</dbReference>
<dbReference type="EMBL" id="CP002738">
    <property type="protein sequence ID" value="AEG01934.1"/>
    <property type="molecule type" value="Genomic_DNA"/>
</dbReference>
<dbReference type="SUPFAM" id="SSF53448">
    <property type="entry name" value="Nucleotide-diphospho-sugar transferases"/>
    <property type="match status" value="1"/>
</dbReference>
<keyword evidence="2" id="KW-1185">Reference proteome</keyword>
<dbReference type="InterPro" id="IPR018641">
    <property type="entry name" value="Trfase_1_rSAM/seldom-assoc"/>
</dbReference>
<accession>F9ZVF2</accession>
<dbReference type="NCBIfam" id="TIGR04282">
    <property type="entry name" value="glyco_like_cofC"/>
    <property type="match status" value="1"/>
</dbReference>
<evidence type="ECO:0000313" key="1">
    <source>
        <dbReference type="EMBL" id="AEG01934.1"/>
    </source>
</evidence>
<reference evidence="2" key="3">
    <citation type="submission" date="2011-05" db="EMBL/GenBank/DDBJ databases">
        <title>Complete sequence of Methylomonas methanica MC09.</title>
        <authorList>
            <consortium name="US DOE Joint Genome Institute"/>
            <person name="Lucas S."/>
            <person name="Han J."/>
            <person name="Lapidus A."/>
            <person name="Cheng J.-F."/>
            <person name="Goodwin L."/>
            <person name="Pitluck S."/>
            <person name="Peters L."/>
            <person name="Mikhailova N."/>
            <person name="Teshima H."/>
            <person name="Han C."/>
            <person name="Tapia R."/>
            <person name="Land M."/>
            <person name="Hauser L."/>
            <person name="Kyrpides N."/>
            <person name="Ivanova N."/>
            <person name="Pagani I."/>
            <person name="Stein L."/>
            <person name="Woyke T."/>
        </authorList>
    </citation>
    <scope>NUCLEOTIDE SEQUENCE [LARGE SCALE GENOMIC DNA]</scope>
    <source>
        <strain evidence="2">MC09</strain>
    </source>
</reference>
<organism evidence="1 2">
    <name type="scientific">Methylomonas methanica (strain DSM 25384 / MC09)</name>
    <dbReference type="NCBI Taxonomy" id="857087"/>
    <lineage>
        <taxon>Bacteria</taxon>
        <taxon>Pseudomonadati</taxon>
        <taxon>Pseudomonadota</taxon>
        <taxon>Gammaproteobacteria</taxon>
        <taxon>Methylococcales</taxon>
        <taxon>Methylococcaceae</taxon>
        <taxon>Methylomonas</taxon>
    </lineage>
</organism>
<dbReference type="AlphaFoldDB" id="F9ZVF2"/>
<protein>
    <recommendedName>
        <fullName evidence="3">Glycosyltransferase</fullName>
    </recommendedName>
</protein>
<sequence>MDYQFPDSVLIVFCKAPIPGQVKTRLQPALSAEQAAEVHEQLTLLTLERAFRQNLCPVQLCCAPDSRHPFFQTCAERFPVGLAEQRGNELGSRMHNAFCDAFGRYRHAVLMGCDCPSLTGDDLRQAFTALRDGKDAVLAPTEDGGYVLIGLNAPQPTLFANMRWGHEQVMAETRRRLRDTQLVWQELVQQWDVDTIADWRRYLSQK</sequence>
<dbReference type="InterPro" id="IPR029044">
    <property type="entry name" value="Nucleotide-diphossugar_trans"/>
</dbReference>
<dbReference type="RefSeq" id="WP_013820155.1">
    <property type="nucleotide sequence ID" value="NC_015572.1"/>
</dbReference>
<dbReference type="PANTHER" id="PTHR36529">
    <property type="entry name" value="SLL1095 PROTEIN"/>
    <property type="match status" value="1"/>
</dbReference>
<name>F9ZVF2_METMM</name>